<accession>A0A163IZR6</accession>
<evidence type="ECO:0000313" key="2">
    <source>
        <dbReference type="Proteomes" id="UP000078561"/>
    </source>
</evidence>
<dbReference type="EMBL" id="LT550921">
    <property type="protein sequence ID" value="SAL96325.1"/>
    <property type="molecule type" value="Genomic_DNA"/>
</dbReference>
<gene>
    <name evidence="1" type="primary">ABSGL_01721.1 scaffold 2091</name>
</gene>
<reference evidence="1" key="1">
    <citation type="submission" date="2016-04" db="EMBL/GenBank/DDBJ databases">
        <authorList>
            <person name="Evans L.H."/>
            <person name="Alamgir A."/>
            <person name="Owens N."/>
            <person name="Weber N.D."/>
            <person name="Virtaneva K."/>
            <person name="Barbian K."/>
            <person name="Babar A."/>
            <person name="Rosenke K."/>
        </authorList>
    </citation>
    <scope>NUCLEOTIDE SEQUENCE [LARGE SCALE GENOMIC DNA]</scope>
    <source>
        <strain evidence="1">CBS 101.48</strain>
    </source>
</reference>
<protein>
    <submittedName>
        <fullName evidence="1">Uncharacterized protein</fullName>
    </submittedName>
</protein>
<proteinExistence type="predicted"/>
<dbReference type="Proteomes" id="UP000078561">
    <property type="component" value="Unassembled WGS sequence"/>
</dbReference>
<dbReference type="AlphaFoldDB" id="A0A163IZR6"/>
<dbReference type="InParanoid" id="A0A163IZR6"/>
<dbReference type="OrthoDB" id="2446457at2759"/>
<keyword evidence="2" id="KW-1185">Reference proteome</keyword>
<name>A0A163IZR6_ABSGL</name>
<sequence>MLNYDFEGELEGQVLESKAAMYAYIRQDGRFLYRNFDVQNGIFSSNFFLTMYELVYLNPGTRDRRLRLVDTCAQSICLL</sequence>
<evidence type="ECO:0000313" key="1">
    <source>
        <dbReference type="EMBL" id="SAL96325.1"/>
    </source>
</evidence>
<organism evidence="1">
    <name type="scientific">Absidia glauca</name>
    <name type="common">Pin mould</name>
    <dbReference type="NCBI Taxonomy" id="4829"/>
    <lineage>
        <taxon>Eukaryota</taxon>
        <taxon>Fungi</taxon>
        <taxon>Fungi incertae sedis</taxon>
        <taxon>Mucoromycota</taxon>
        <taxon>Mucoromycotina</taxon>
        <taxon>Mucoromycetes</taxon>
        <taxon>Mucorales</taxon>
        <taxon>Cunninghamellaceae</taxon>
        <taxon>Absidia</taxon>
    </lineage>
</organism>